<dbReference type="SUPFAM" id="SSF47413">
    <property type="entry name" value="lambda repressor-like DNA-binding domains"/>
    <property type="match status" value="1"/>
</dbReference>
<dbReference type="InterPro" id="IPR001387">
    <property type="entry name" value="Cro/C1-type_HTH"/>
</dbReference>
<dbReference type="GO" id="GO:0003677">
    <property type="term" value="F:DNA binding"/>
    <property type="evidence" value="ECO:0007669"/>
    <property type="project" value="InterPro"/>
</dbReference>
<dbReference type="InterPro" id="IPR055172">
    <property type="entry name" value="HTH_RsaL-like"/>
</dbReference>
<keyword evidence="3" id="KW-1185">Reference proteome</keyword>
<feature type="domain" description="RsaL-like HTH" evidence="1">
    <location>
        <begin position="16"/>
        <end position="57"/>
    </location>
</feature>
<evidence type="ECO:0000313" key="3">
    <source>
        <dbReference type="Proteomes" id="UP000031637"/>
    </source>
</evidence>
<dbReference type="HOGENOM" id="CLU_2720824_0_0_4"/>
<protein>
    <recommendedName>
        <fullName evidence="1">RsaL-like HTH domain-containing protein</fullName>
    </recommendedName>
</protein>
<gene>
    <name evidence="2" type="ORF">SUTH_00359</name>
</gene>
<dbReference type="Gene3D" id="1.10.260.40">
    <property type="entry name" value="lambda repressor-like DNA-binding domains"/>
    <property type="match status" value="1"/>
</dbReference>
<dbReference type="AlphaFoldDB" id="W0SEJ4"/>
<evidence type="ECO:0000313" key="2">
    <source>
        <dbReference type="EMBL" id="BAO28173.1"/>
    </source>
</evidence>
<reference evidence="2 3" key="1">
    <citation type="journal article" date="2014" name="Syst. Appl. Microbiol.">
        <title>Complete genomes of freshwater sulfur oxidizers Sulfuricella denitrificans skB26 and Sulfuritalea hydrogenivorans sk43H: genetic insights into the sulfur oxidation pathway of betaproteobacteria.</title>
        <authorList>
            <person name="Watanabe T."/>
            <person name="Kojima H."/>
            <person name="Fukui M."/>
        </authorList>
    </citation>
    <scope>NUCLEOTIDE SEQUENCE [LARGE SCALE GENOMIC DNA]</scope>
    <source>
        <strain evidence="2">DSM22779</strain>
    </source>
</reference>
<accession>W0SEJ4</accession>
<dbReference type="Pfam" id="PF22495">
    <property type="entry name" value="HTH_92"/>
    <property type="match status" value="1"/>
</dbReference>
<organism evidence="2 3">
    <name type="scientific">Sulfuritalea hydrogenivorans sk43H</name>
    <dbReference type="NCBI Taxonomy" id="1223802"/>
    <lineage>
        <taxon>Bacteria</taxon>
        <taxon>Pseudomonadati</taxon>
        <taxon>Pseudomonadota</taxon>
        <taxon>Betaproteobacteria</taxon>
        <taxon>Nitrosomonadales</taxon>
        <taxon>Sterolibacteriaceae</taxon>
        <taxon>Sulfuritalea</taxon>
    </lineage>
</organism>
<name>W0SEJ4_9PROT</name>
<dbReference type="KEGG" id="shd:SUTH_00359"/>
<dbReference type="CDD" id="cd00093">
    <property type="entry name" value="HTH_XRE"/>
    <property type="match status" value="1"/>
</dbReference>
<dbReference type="EMBL" id="AP012547">
    <property type="protein sequence ID" value="BAO28173.1"/>
    <property type="molecule type" value="Genomic_DNA"/>
</dbReference>
<dbReference type="Proteomes" id="UP000031637">
    <property type="component" value="Chromosome"/>
</dbReference>
<dbReference type="InterPro" id="IPR010982">
    <property type="entry name" value="Lambda_DNA-bd_dom_sf"/>
</dbReference>
<evidence type="ECO:0000259" key="1">
    <source>
        <dbReference type="Pfam" id="PF22495"/>
    </source>
</evidence>
<proteinExistence type="predicted"/>
<dbReference type="RefSeq" id="WP_052473054.1">
    <property type="nucleotide sequence ID" value="NZ_AP012547.1"/>
</dbReference>
<sequence>MARKKKLDFSDIATDRKKENLNQKDFWMRYGVTQSGGSRYESGRNIPKPLAILLWLHRSGKISDKDLSDALK</sequence>
<dbReference type="STRING" id="1223802.SUTH_00359"/>